<protein>
    <submittedName>
        <fullName evidence="2">Uncharacterized protein</fullName>
    </submittedName>
</protein>
<dbReference type="OrthoDB" id="247571at2759"/>
<feature type="compositionally biased region" description="Basic and acidic residues" evidence="1">
    <location>
        <begin position="137"/>
        <end position="160"/>
    </location>
</feature>
<feature type="region of interest" description="Disordered" evidence="1">
    <location>
        <begin position="249"/>
        <end position="286"/>
    </location>
</feature>
<feature type="region of interest" description="Disordered" evidence="1">
    <location>
        <begin position="302"/>
        <end position="325"/>
    </location>
</feature>
<comment type="caution">
    <text evidence="2">The sequence shown here is derived from an EMBL/GenBank/DDBJ whole genome shotgun (WGS) entry which is preliminary data.</text>
</comment>
<keyword evidence="3" id="KW-1185">Reference proteome</keyword>
<evidence type="ECO:0000313" key="3">
    <source>
        <dbReference type="Proteomes" id="UP000007350"/>
    </source>
</evidence>
<dbReference type="AlphaFoldDB" id="K2MT70"/>
<accession>K2MT70</accession>
<organism evidence="2 3">
    <name type="scientific">Trypanosoma cruzi marinkellei</name>
    <dbReference type="NCBI Taxonomy" id="85056"/>
    <lineage>
        <taxon>Eukaryota</taxon>
        <taxon>Discoba</taxon>
        <taxon>Euglenozoa</taxon>
        <taxon>Kinetoplastea</taxon>
        <taxon>Metakinetoplastina</taxon>
        <taxon>Trypanosomatida</taxon>
        <taxon>Trypanosomatidae</taxon>
        <taxon>Trypanosoma</taxon>
        <taxon>Schizotrypanum</taxon>
    </lineage>
</organism>
<evidence type="ECO:0000256" key="1">
    <source>
        <dbReference type="SAM" id="MobiDB-lite"/>
    </source>
</evidence>
<name>K2MT70_TRYCR</name>
<feature type="region of interest" description="Disordered" evidence="1">
    <location>
        <begin position="25"/>
        <end position="202"/>
    </location>
</feature>
<feature type="compositionally biased region" description="Basic and acidic residues" evidence="1">
    <location>
        <begin position="103"/>
        <end position="117"/>
    </location>
</feature>
<proteinExistence type="predicted"/>
<reference evidence="2 3" key="1">
    <citation type="journal article" date="2012" name="BMC Genomics">
        <title>Comparative genomic analysis of human infective Trypanosoma cruzi lineages with the bat-restricted subspecies T. cruzi marinkellei.</title>
        <authorList>
            <person name="Franzen O."/>
            <person name="Talavera-Lopez C."/>
            <person name="Ochaya S."/>
            <person name="Butler C.E."/>
            <person name="Messenger L.A."/>
            <person name="Lewis M.D."/>
            <person name="Llewellyn M.S."/>
            <person name="Marinkelle C.J."/>
            <person name="Tyler K.M."/>
            <person name="Miles M.A."/>
            <person name="Andersson B."/>
        </authorList>
    </citation>
    <scope>NUCLEOTIDE SEQUENCE [LARGE SCALE GENOMIC DNA]</scope>
    <source>
        <strain evidence="2 3">B7</strain>
    </source>
</reference>
<evidence type="ECO:0000313" key="2">
    <source>
        <dbReference type="EMBL" id="EKF30265.1"/>
    </source>
</evidence>
<sequence length="325" mass="35945">MNPAERCGAQMGTGVGAFQFEERKPSRLSGKLGEETSVRQLSPGTIAMRGTIKPIAGQISPLRSEQSGSPPAKTAEQSEACRPLKPLDPRQATNITVNPAPVEARRNDVKSRREFRLRIASKKPPKLHGTTANDDESLLRTPKEERLSCKNEDDLRRECSDETEDAGPLPTTTSFHDRQRSSSSRTNGSEEGIPQYELPSVEERLRAIREERSQRLEKMQENVAKEKAGTIAPRPKTLKRVNQGRFKAIVGRPASTASTGTPSLLILNRSVDRPQTESPKMKQEPLIDCDVLSAPCLKRVPPALAQQTEEEPITPLEIEKDDQMA</sequence>
<dbReference type="Proteomes" id="UP000007350">
    <property type="component" value="Unassembled WGS sequence"/>
</dbReference>
<dbReference type="EMBL" id="AHKC01012284">
    <property type="protein sequence ID" value="EKF30265.1"/>
    <property type="molecule type" value="Genomic_DNA"/>
</dbReference>
<feature type="compositionally biased region" description="Basic and acidic residues" evidence="1">
    <location>
        <begin position="270"/>
        <end position="285"/>
    </location>
</feature>
<gene>
    <name evidence="2" type="ORF">MOQ_005928</name>
</gene>